<dbReference type="AlphaFoldDB" id="A0A699YUS4"/>
<evidence type="ECO:0000313" key="2">
    <source>
        <dbReference type="EMBL" id="GFH13550.1"/>
    </source>
</evidence>
<comment type="caution">
    <text evidence="2">The sequence shown here is derived from an EMBL/GenBank/DDBJ whole genome shotgun (WGS) entry which is preliminary data.</text>
</comment>
<sequence length="62" mass="6617">MLESIMAKRDGSGVCEVLKADFLAWARLGSLRGHQEQQWSKSAAKTAVVNCTGPGLSTALHC</sequence>
<dbReference type="EMBL" id="BLLF01000625">
    <property type="protein sequence ID" value="GFH13550.1"/>
    <property type="molecule type" value="Genomic_DNA"/>
</dbReference>
<protein>
    <submittedName>
        <fullName evidence="2">Uncharacterized protein</fullName>
    </submittedName>
</protein>
<proteinExistence type="predicted"/>
<accession>A0A699YUS4</accession>
<name>A0A699YUS4_HAELA</name>
<keyword evidence="3" id="KW-1185">Reference proteome</keyword>
<dbReference type="Proteomes" id="UP000485058">
    <property type="component" value="Unassembled WGS sequence"/>
</dbReference>
<evidence type="ECO:0000313" key="1">
    <source>
        <dbReference type="EMBL" id="GFH08063.1"/>
    </source>
</evidence>
<gene>
    <name evidence="1" type="ORF">HaLaN_02966</name>
    <name evidence="2" type="ORF">HaLaN_09453</name>
</gene>
<dbReference type="EMBL" id="BLLF01000134">
    <property type="protein sequence ID" value="GFH08063.1"/>
    <property type="molecule type" value="Genomic_DNA"/>
</dbReference>
<evidence type="ECO:0000313" key="3">
    <source>
        <dbReference type="Proteomes" id="UP000485058"/>
    </source>
</evidence>
<reference evidence="2 3" key="1">
    <citation type="submission" date="2020-02" db="EMBL/GenBank/DDBJ databases">
        <title>Draft genome sequence of Haematococcus lacustris strain NIES-144.</title>
        <authorList>
            <person name="Morimoto D."/>
            <person name="Nakagawa S."/>
            <person name="Yoshida T."/>
            <person name="Sawayama S."/>
        </authorList>
    </citation>
    <scope>NUCLEOTIDE SEQUENCE [LARGE SCALE GENOMIC DNA]</scope>
    <source>
        <strain evidence="2 3">NIES-144</strain>
    </source>
</reference>
<organism evidence="2 3">
    <name type="scientific">Haematococcus lacustris</name>
    <name type="common">Green alga</name>
    <name type="synonym">Haematococcus pluvialis</name>
    <dbReference type="NCBI Taxonomy" id="44745"/>
    <lineage>
        <taxon>Eukaryota</taxon>
        <taxon>Viridiplantae</taxon>
        <taxon>Chlorophyta</taxon>
        <taxon>core chlorophytes</taxon>
        <taxon>Chlorophyceae</taxon>
        <taxon>CS clade</taxon>
        <taxon>Chlamydomonadales</taxon>
        <taxon>Haematococcaceae</taxon>
        <taxon>Haematococcus</taxon>
    </lineage>
</organism>